<evidence type="ECO:0000313" key="3">
    <source>
        <dbReference type="Proteomes" id="UP000185557"/>
    </source>
</evidence>
<dbReference type="AlphaFoldDB" id="A0A1U7J8F8"/>
<accession>A0A1U7J8F8</accession>
<reference evidence="2 3" key="1">
    <citation type="submission" date="2016-11" db="EMBL/GenBank/DDBJ databases">
        <title>Draft Genome Sequences of Nine Cyanobacterial Strains from Diverse Habitats.</title>
        <authorList>
            <person name="Zhu T."/>
            <person name="Hou S."/>
            <person name="Lu X."/>
            <person name="Hess W.R."/>
        </authorList>
    </citation>
    <scope>NUCLEOTIDE SEQUENCE [LARGE SCALE GENOMIC DNA]</scope>
    <source>
        <strain evidence="2 3">NIES-30</strain>
    </source>
</reference>
<comment type="caution">
    <text evidence="2">The sequence shown here is derived from an EMBL/GenBank/DDBJ whole genome shotgun (WGS) entry which is preliminary data.</text>
</comment>
<protein>
    <submittedName>
        <fullName evidence="2">Uncharacterized protein</fullName>
    </submittedName>
</protein>
<gene>
    <name evidence="2" type="ORF">NIES30_06745</name>
</gene>
<sequence length="119" mass="13420">MAIVDTSRRLQTRVILQDVESYEGLNAVDDYTARRPEATPEALQTNLTTMQAKQQKETELAALAKVAADEARQAEWEFHNSVIAMKESVRGLFGSDSHEAQSVGYKKKSDRKRPRRRAA</sequence>
<dbReference type="EMBL" id="MRCG01000003">
    <property type="protein sequence ID" value="OKH49537.1"/>
    <property type="molecule type" value="Genomic_DNA"/>
</dbReference>
<proteinExistence type="predicted"/>
<keyword evidence="3" id="KW-1185">Reference proteome</keyword>
<name>A0A1U7J8F8_9CYAN</name>
<evidence type="ECO:0000313" key="2">
    <source>
        <dbReference type="EMBL" id="OKH49537.1"/>
    </source>
</evidence>
<evidence type="ECO:0000256" key="1">
    <source>
        <dbReference type="SAM" id="MobiDB-lite"/>
    </source>
</evidence>
<feature type="compositionally biased region" description="Basic residues" evidence="1">
    <location>
        <begin position="105"/>
        <end position="119"/>
    </location>
</feature>
<dbReference type="OrthoDB" id="583023at2"/>
<dbReference type="RefSeq" id="WP_073607644.1">
    <property type="nucleotide sequence ID" value="NZ_MRCG01000003.1"/>
</dbReference>
<feature type="region of interest" description="Disordered" evidence="1">
    <location>
        <begin position="95"/>
        <end position="119"/>
    </location>
</feature>
<organism evidence="2 3">
    <name type="scientific">Phormidium tenue NIES-30</name>
    <dbReference type="NCBI Taxonomy" id="549789"/>
    <lineage>
        <taxon>Bacteria</taxon>
        <taxon>Bacillati</taxon>
        <taxon>Cyanobacteriota</taxon>
        <taxon>Cyanophyceae</taxon>
        <taxon>Oscillatoriophycideae</taxon>
        <taxon>Oscillatoriales</taxon>
        <taxon>Oscillatoriaceae</taxon>
        <taxon>Phormidium</taxon>
    </lineage>
</organism>
<dbReference type="Proteomes" id="UP000185557">
    <property type="component" value="Unassembled WGS sequence"/>
</dbReference>